<feature type="chain" id="PRO_5045862042" evidence="2">
    <location>
        <begin position="26"/>
        <end position="303"/>
    </location>
</feature>
<dbReference type="EMBL" id="BAAAQY010000011">
    <property type="protein sequence ID" value="GAA2245658.1"/>
    <property type="molecule type" value="Genomic_DNA"/>
</dbReference>
<gene>
    <name evidence="4" type="ORF">GCM10009851_33770</name>
</gene>
<keyword evidence="2" id="KW-0732">Signal</keyword>
<dbReference type="PANTHER" id="PTHR35273:SF2">
    <property type="entry name" value="ALPHA-GALACTOSIDASE"/>
    <property type="match status" value="1"/>
</dbReference>
<dbReference type="PANTHER" id="PTHR35273">
    <property type="entry name" value="ALPHA-1,4 POLYGALACTOSAMINIDASE, PUTATIVE (AFU_ORTHOLOGUE AFUA_3G07890)-RELATED"/>
    <property type="match status" value="1"/>
</dbReference>
<evidence type="ECO:0000259" key="3">
    <source>
        <dbReference type="Pfam" id="PF03537"/>
    </source>
</evidence>
<dbReference type="Gene3D" id="3.20.20.70">
    <property type="entry name" value="Aldolase class I"/>
    <property type="match status" value="1"/>
</dbReference>
<feature type="region of interest" description="Disordered" evidence="1">
    <location>
        <begin position="28"/>
        <end position="56"/>
    </location>
</feature>
<organism evidence="4 5">
    <name type="scientific">Herbiconiux moechotypicola</name>
    <dbReference type="NCBI Taxonomy" id="637393"/>
    <lineage>
        <taxon>Bacteria</taxon>
        <taxon>Bacillati</taxon>
        <taxon>Actinomycetota</taxon>
        <taxon>Actinomycetes</taxon>
        <taxon>Micrococcales</taxon>
        <taxon>Microbacteriaceae</taxon>
        <taxon>Herbiconiux</taxon>
    </lineage>
</organism>
<dbReference type="Pfam" id="PF03537">
    <property type="entry name" value="Glyco_hydro_114"/>
    <property type="match status" value="1"/>
</dbReference>
<dbReference type="PROSITE" id="PS51257">
    <property type="entry name" value="PROKAR_LIPOPROTEIN"/>
    <property type="match status" value="1"/>
</dbReference>
<evidence type="ECO:0000313" key="4">
    <source>
        <dbReference type="EMBL" id="GAA2245658.1"/>
    </source>
</evidence>
<evidence type="ECO:0000313" key="5">
    <source>
        <dbReference type="Proteomes" id="UP001500929"/>
    </source>
</evidence>
<keyword evidence="5" id="KW-1185">Reference proteome</keyword>
<dbReference type="RefSeq" id="WP_259480546.1">
    <property type="nucleotide sequence ID" value="NZ_BAAAQY010000011.1"/>
</dbReference>
<dbReference type="InterPro" id="IPR017853">
    <property type="entry name" value="GH"/>
</dbReference>
<protein>
    <submittedName>
        <fullName evidence="4">Endo alpha-1,4 polygalactosaminidase</fullName>
    </submittedName>
</protein>
<dbReference type="InterPro" id="IPR013785">
    <property type="entry name" value="Aldolase_TIM"/>
</dbReference>
<comment type="caution">
    <text evidence="4">The sequence shown here is derived from an EMBL/GenBank/DDBJ whole genome shotgun (WGS) entry which is preliminary data.</text>
</comment>
<evidence type="ECO:0000256" key="2">
    <source>
        <dbReference type="SAM" id="SignalP"/>
    </source>
</evidence>
<sequence>MRTATKTATAGLAVLVLAAALTGCAGERGEVGDGEPVATGTSSASATAEPTVPATKTPRGVVIGGVTPLPTGERFDYQLGGGYPPADGVGIVARDSTDVPEAGLYSICYVNGFQTQPGADWPEELVLHDDSGDEVFDPGWPDERILDISSEANRQAIAAIQAETIRGCAEAGFSAVEFDNLDSYTRSGGALDLDSAVAFARLLVDQAHVSGLAAGQKNTPELGERGASEIGFDFAVSEQCALYDECAAYTDVYGDRVLDIEYVEDLDGDFAEVCADPATPPHAILRDRDLAPAGAEGHVYESC</sequence>
<dbReference type="InterPro" id="IPR004352">
    <property type="entry name" value="GH114_TIM-barrel"/>
</dbReference>
<proteinExistence type="predicted"/>
<feature type="signal peptide" evidence="2">
    <location>
        <begin position="1"/>
        <end position="25"/>
    </location>
</feature>
<reference evidence="4 5" key="1">
    <citation type="journal article" date="2019" name="Int. J. Syst. Evol. Microbiol.">
        <title>The Global Catalogue of Microorganisms (GCM) 10K type strain sequencing project: providing services to taxonomists for standard genome sequencing and annotation.</title>
        <authorList>
            <consortium name="The Broad Institute Genomics Platform"/>
            <consortium name="The Broad Institute Genome Sequencing Center for Infectious Disease"/>
            <person name="Wu L."/>
            <person name="Ma J."/>
        </authorList>
    </citation>
    <scope>NUCLEOTIDE SEQUENCE [LARGE SCALE GENOMIC DNA]</scope>
    <source>
        <strain evidence="4 5">JCM 16117</strain>
    </source>
</reference>
<evidence type="ECO:0000256" key="1">
    <source>
        <dbReference type="SAM" id="MobiDB-lite"/>
    </source>
</evidence>
<dbReference type="SUPFAM" id="SSF51445">
    <property type="entry name" value="(Trans)glycosidases"/>
    <property type="match status" value="1"/>
</dbReference>
<name>A0ABN3E071_9MICO</name>
<accession>A0ABN3E071</accession>
<feature type="compositionally biased region" description="Low complexity" evidence="1">
    <location>
        <begin position="36"/>
        <end position="55"/>
    </location>
</feature>
<dbReference type="Proteomes" id="UP001500929">
    <property type="component" value="Unassembled WGS sequence"/>
</dbReference>
<feature type="domain" description="Glycoside-hydrolase family GH114 TIM-barrel" evidence="3">
    <location>
        <begin position="75"/>
        <end position="290"/>
    </location>
</feature>